<accession>A1VN36</accession>
<protein>
    <submittedName>
        <fullName evidence="2">Transposase and inactivated derivatives-like protein</fullName>
    </submittedName>
</protein>
<feature type="domain" description="Insertion element IS402-like" evidence="1">
    <location>
        <begin position="28"/>
        <end position="97"/>
    </location>
</feature>
<proteinExistence type="predicted"/>
<name>A1VN36_POLNA</name>
<dbReference type="InterPro" id="IPR052909">
    <property type="entry name" value="Transposase_6_like"/>
</dbReference>
<dbReference type="Pfam" id="PF13340">
    <property type="entry name" value="DUF4096"/>
    <property type="match status" value="1"/>
</dbReference>
<evidence type="ECO:0000313" key="2">
    <source>
        <dbReference type="EMBL" id="ABM37064.1"/>
    </source>
</evidence>
<reference evidence="3" key="1">
    <citation type="journal article" date="2009" name="Environ. Microbiol.">
        <title>The genome of Polaromonas naphthalenivorans strain CJ2, isolated from coal tar-contaminated sediment, reveals physiological and metabolic versatility and evolution through extensive horizontal gene transfer.</title>
        <authorList>
            <person name="Yagi J.M."/>
            <person name="Sims D."/>
            <person name="Brettin T."/>
            <person name="Bruce D."/>
            <person name="Madsen E.L."/>
        </authorList>
    </citation>
    <scope>NUCLEOTIDE SEQUENCE [LARGE SCALE GENOMIC DNA]</scope>
    <source>
        <strain evidence="3">CJ2</strain>
    </source>
</reference>
<dbReference type="KEGG" id="pna:Pnap_1754"/>
<dbReference type="PANTHER" id="PTHR46637">
    <property type="entry name" value="TIS1421-TRANSPOSASE PROTEIN A"/>
    <property type="match status" value="1"/>
</dbReference>
<dbReference type="AlphaFoldDB" id="A1VN36"/>
<dbReference type="InterPro" id="IPR025161">
    <property type="entry name" value="IS402-like_dom"/>
</dbReference>
<dbReference type="EMBL" id="CP000529">
    <property type="protein sequence ID" value="ABM37064.1"/>
    <property type="molecule type" value="Genomic_DNA"/>
</dbReference>
<gene>
    <name evidence="2" type="ordered locus">Pnap_1754</name>
</gene>
<dbReference type="HOGENOM" id="CLU_055261_2_1_4"/>
<evidence type="ECO:0000259" key="1">
    <source>
        <dbReference type="Pfam" id="PF13340"/>
    </source>
</evidence>
<dbReference type="STRING" id="365044.Pnap_1754"/>
<dbReference type="OrthoDB" id="8781865at2"/>
<organism evidence="2 3">
    <name type="scientific">Polaromonas naphthalenivorans (strain CJ2)</name>
    <dbReference type="NCBI Taxonomy" id="365044"/>
    <lineage>
        <taxon>Bacteria</taxon>
        <taxon>Pseudomonadati</taxon>
        <taxon>Pseudomonadota</taxon>
        <taxon>Betaproteobacteria</taxon>
        <taxon>Burkholderiales</taxon>
        <taxon>Comamonadaceae</taxon>
        <taxon>Polaromonas</taxon>
    </lineage>
</organism>
<evidence type="ECO:0000313" key="3">
    <source>
        <dbReference type="Proteomes" id="UP000000644"/>
    </source>
</evidence>
<sequence>MQPSGKAPHDRCILVLASRMTQERHSFTDEQWQRIEPLLPPCKGRPGGEQRIFFNALLWMARTGAAWRDLPERLGKWNVVYQRYAYWCDKGHFERLFQGVQQPDLDEVMVDSTCCRAHQSSAGARKTSGPQAIGITHGGLNYPKFTQSATPWETHCALY</sequence>
<dbReference type="NCBIfam" id="NF033580">
    <property type="entry name" value="transpos_IS5_3"/>
    <property type="match status" value="1"/>
</dbReference>
<dbReference type="Proteomes" id="UP000000644">
    <property type="component" value="Chromosome"/>
</dbReference>
<keyword evidence="3" id="KW-1185">Reference proteome</keyword>
<dbReference type="eggNOG" id="COG3293">
    <property type="taxonomic scope" value="Bacteria"/>
</dbReference>
<dbReference type="PANTHER" id="PTHR46637:SF1">
    <property type="entry name" value="BLL5188 PROTEIN"/>
    <property type="match status" value="1"/>
</dbReference>